<dbReference type="PRINTS" id="PR00364">
    <property type="entry name" value="DISEASERSIST"/>
</dbReference>
<evidence type="ECO:0000259" key="5">
    <source>
        <dbReference type="PROSITE" id="PS50104"/>
    </source>
</evidence>
<dbReference type="InterPro" id="IPR032675">
    <property type="entry name" value="LRR_dom_sf"/>
</dbReference>
<dbReference type="InterPro" id="IPR044974">
    <property type="entry name" value="Disease_R_plants"/>
</dbReference>
<evidence type="ECO:0000256" key="1">
    <source>
        <dbReference type="ARBA" id="ARBA00022614"/>
    </source>
</evidence>
<dbReference type="InterPro" id="IPR035897">
    <property type="entry name" value="Toll_tir_struct_dom_sf"/>
</dbReference>
<dbReference type="GO" id="GO:0007165">
    <property type="term" value="P:signal transduction"/>
    <property type="evidence" value="ECO:0007669"/>
    <property type="project" value="InterPro"/>
</dbReference>
<keyword evidence="2" id="KW-0677">Repeat</keyword>
<dbReference type="InterPro" id="IPR027417">
    <property type="entry name" value="P-loop_NTPase"/>
</dbReference>
<comment type="caution">
    <text evidence="6">The sequence shown here is derived from an EMBL/GenBank/DDBJ whole genome shotgun (WGS) entry which is preliminary data.</text>
</comment>
<dbReference type="SMART" id="SM00255">
    <property type="entry name" value="TIR"/>
    <property type="match status" value="2"/>
</dbReference>
<feature type="domain" description="TIR" evidence="5">
    <location>
        <begin position="1225"/>
        <end position="1389"/>
    </location>
</feature>
<accession>A0AA38WL33</accession>
<feature type="domain" description="TIR" evidence="5">
    <location>
        <begin position="29"/>
        <end position="194"/>
    </location>
</feature>
<dbReference type="GO" id="GO:0043531">
    <property type="term" value="F:ADP binding"/>
    <property type="evidence" value="ECO:0007669"/>
    <property type="project" value="InterPro"/>
</dbReference>
<dbReference type="EMBL" id="JARYMX010000004">
    <property type="protein sequence ID" value="KAJ9552411.1"/>
    <property type="molecule type" value="Genomic_DNA"/>
</dbReference>
<dbReference type="Gene3D" id="3.80.10.10">
    <property type="entry name" value="Ribonuclease Inhibitor"/>
    <property type="match status" value="6"/>
</dbReference>
<dbReference type="InterPro" id="IPR055357">
    <property type="entry name" value="LRR_At1g61320_AtMIF1"/>
</dbReference>
<evidence type="ECO:0000256" key="2">
    <source>
        <dbReference type="ARBA" id="ARBA00022737"/>
    </source>
</evidence>
<reference evidence="6" key="1">
    <citation type="submission" date="2023-03" db="EMBL/GenBank/DDBJ databases">
        <title>Chromosome-scale reference genome and RAD-based genetic map of yellow starthistle (Centaurea solstitialis) reveal putative structural variation and QTLs associated with invader traits.</title>
        <authorList>
            <person name="Reatini B."/>
            <person name="Cang F.A."/>
            <person name="Jiang Q."/>
            <person name="Mckibben M.T.W."/>
            <person name="Barker M.S."/>
            <person name="Rieseberg L.H."/>
            <person name="Dlugosch K.M."/>
        </authorList>
    </citation>
    <scope>NUCLEOTIDE SEQUENCE</scope>
    <source>
        <strain evidence="6">CAN-66</strain>
        <tissue evidence="6">Leaf</tissue>
    </source>
</reference>
<sequence>MLVVRVGQDPSFIPSMACSSTSSIQRTSFKYDVFLSFRGEDTRTNFVDHLYDALKRQGIDTYKDDKNLEKGKRISKELIEAIEESRFHVIVFSKNYASSSWCLDELVKIMECQKRPTEHTVYPIFYHVEPTHVRKQSGEFGKAFAKLENNEAAKKWKEAMVEATSLSGRELRTTADGHEVDFIKLVVMDISLKLPVVSADENLVGMGTRVNDLISSLNAAPNEVCMIGIWGMGGGGKTTLARAVFDQICSQFEGSSFVENVRESSTSLLLGLKSLQQQVLRDVFKRQDIFINGVLEGKKEMKKRMHGIKVLVVLDDVDDIGQLKALAGEPNWFKPGSKIIITTRDKQVLLAHKVNSIQDVNLLTNEEAICLLSRCAFGKEIPSPEYEELSKKVVSYAAGLPLTVTILGSSLCDANEHVWIDTLKELEKIPLDGTLQKLELSYRGLDINCKEIFLDVACILKGLKQDEAIKVLESRGFHAIRGLSVLEKRSLITISEYGYLEMHDHIQEMGRYIVRRLHLEEPNKHSRLWIDKEIIDILASDRGTNEAIRCIQLITSEINPEVVMKGLGNMKELRFLHVFDKDYWGNNWESDEDEDSFDNNWEFDEVHQYFPNALQWLSWNGYPFRFLPKSFQANNLVELVMVYSNIVQLWEDGDRKVLNKLRFLDLSHSKLKNLDLGRTPNLERLDLTGCHDLVELRIPIECPKLIYLDLGHSKLTTLDLRGTPNLEKLHLVQCVDLVELYIPVECLKLESICINGSKLRTLDLQRSPNLKKLNLEKCVDFVELHIPVECPKLKSIYIDNSKLRTLDLQKAPNLKTLTVLGCYDLVELHIHVECLKLESIYIMGAKLRTFDLGLTSNLIKLNLTECYSLVELHAPFGCLKKLADLDLSGCLRFKSFSFKKIFGSIEVGYFSELHLIAESMDICSLHSDNSLPKLRFSCSYEEHMVPSLSGNLEKLISIGLCACTDLERFSRNICGLQCLRKLTLEGGIPEAPKDLGQLESLVELSFSTTKITQLPESIFEKLPEEFGCLESLQVLDIECTGISHLPQSIFSLKGCAFLHSIEPKKDDALFTCFCVVSWANPDVGSTYRAAIVLYMNKIHQAGSRFMANQRGMGLQLGQDASVVLNYNNEDNHGDDPYSKGGLWHGGKAYGECGWDPIHPRFESPRAHLVARLSLRRPNFQFLFYIAKDISNLKTRSTCSLDFDLKNLFSRVSMASSSTSSVQRSFKYDVFLSFRGEDTRKTFVDHLYSALQQKSIHTYKDDERIKKGGKISDELVKSIQDSRLHIIVFSRNYASSSWCLQELVKIMECQKTAEQTAYPVFYDVEPSEVRKQNGEFGQVFAKHEKEEDVGKWRQALEEAAGLAGWDLKTTVDGHEAKFIKRIVEEISLELRSINFSVDEKLVGMEARIRDVVSSLELGVDDVRMMGIKGMGGGGKTTLAKAVFDHISFQFEGSSFVENIRENSNPNFSGLKKLQKQVLKDVLNDQSIKISNVHDGKKMMKKMMCCRKVLVVLDDVDHIDQLKALAGELNWFNGGSRIIITTRDEQVLVAHRVNSKCDVNLLSHKEAICLFSRYAFGRESPIQDYKELSEQVVGYAAGLPLTVTVLGSFLCGKNELEWKDAIERLKTIPLKETLEKLELSYIGLEEDYKEIFLDVACIMKGWMRDEAIRALESCGFHARNGLRVLEQKSLITISKYGHYLDMHDRIEEMGKYIVRRKLEEPNKHSRLWIEEEIKDVLVSNQVDWLDSDWKFDEVCPYFPNALRCLRWFHFPFRSLPKSFQANNLVEITIKHSNIVQLWEGRDKKVLNKLRFLNLNFTYLKDLDLRLAPNIETLSLYGCQLFVELHMPVECSKLKSLDLSYTKLTTLDLRRTPNLERLSLVECVDLVQLHIPVECLKLKFIEINYSKLRTLDIRGTPNLETLTVSECFDLVELYNPVECLTLESIYIGGSKLRTLDLRGTPNLKSLTVSDCFDLVELYNPVECLTLESIYINRSKLRTLDFRGTPNLKRLHIVKCVDLVELYNPVECLMLESIYIDDSKLRTLDLRGTPNLKKCINLVVHMPIECLKLESIYINNLKLRTLDLRGTPNLKHLQVVQCVDLVELYIPFKCLKLESIRIDGSKLRTLELGETPNLKALQVVKCVDLVELYIPFECLKLESIRIDGSKLRTLDLRGTPNLKTLWVKECVDLVELDIPIDCLKIESIDIMGAKLTAIDLRKAPNIRTLNVRGCYNLVEIHIHVECLKLESIDIIMVDLGLTSNLKSLSLTECHYWVELHAPFWGGIPKASKDLGNLECLMELNLSTTKITHLSESICMLKHLKVLKLKSCWSLEKLPEDLGSLESLEDLTLSREGTGIRNLPQSIFSLKGLRIAGFRWLLESFGFESEIHGLGYATFCDI</sequence>
<dbReference type="SUPFAM" id="SSF46785">
    <property type="entry name" value="Winged helix' DNA-binding domain"/>
    <property type="match status" value="2"/>
</dbReference>
<dbReference type="PANTHER" id="PTHR11017:SF577">
    <property type="entry name" value="DISEASE RESISTANCE PROTEIN (TIR-NBS-LRR CLASS), PUTATIVE-RELATED"/>
    <property type="match status" value="1"/>
</dbReference>
<dbReference type="PANTHER" id="PTHR11017">
    <property type="entry name" value="LEUCINE-RICH REPEAT-CONTAINING PROTEIN"/>
    <property type="match status" value="1"/>
</dbReference>
<dbReference type="InterPro" id="IPR036390">
    <property type="entry name" value="WH_DNA-bd_sf"/>
</dbReference>
<dbReference type="Pfam" id="PF00931">
    <property type="entry name" value="NB-ARC"/>
    <property type="match status" value="2"/>
</dbReference>
<keyword evidence="7" id="KW-1185">Reference proteome</keyword>
<dbReference type="SUPFAM" id="SSF52200">
    <property type="entry name" value="Toll/Interleukin receptor TIR domain"/>
    <property type="match status" value="2"/>
</dbReference>
<keyword evidence="4" id="KW-0520">NAD</keyword>
<dbReference type="Gene3D" id="3.40.50.10140">
    <property type="entry name" value="Toll/interleukin-1 receptor homology (TIR) domain"/>
    <property type="match status" value="2"/>
</dbReference>
<proteinExistence type="predicted"/>
<keyword evidence="3" id="KW-0611">Plant defense</keyword>
<evidence type="ECO:0000256" key="4">
    <source>
        <dbReference type="ARBA" id="ARBA00023027"/>
    </source>
</evidence>
<dbReference type="InterPro" id="IPR002182">
    <property type="entry name" value="NB-ARC"/>
</dbReference>
<name>A0AA38WL33_9ASTR</name>
<dbReference type="Gene3D" id="3.40.50.300">
    <property type="entry name" value="P-loop containing nucleotide triphosphate hydrolases"/>
    <property type="match status" value="2"/>
</dbReference>
<dbReference type="SUPFAM" id="SSF52540">
    <property type="entry name" value="P-loop containing nucleoside triphosphate hydrolases"/>
    <property type="match status" value="2"/>
</dbReference>
<dbReference type="FunFam" id="3.40.50.10140:FF:000007">
    <property type="entry name" value="Disease resistance protein (TIR-NBS-LRR class)"/>
    <property type="match status" value="2"/>
</dbReference>
<dbReference type="SUPFAM" id="SSF52058">
    <property type="entry name" value="L domain-like"/>
    <property type="match status" value="5"/>
</dbReference>
<evidence type="ECO:0000313" key="7">
    <source>
        <dbReference type="Proteomes" id="UP001172457"/>
    </source>
</evidence>
<dbReference type="Gene3D" id="1.10.8.430">
    <property type="entry name" value="Helical domain of apoptotic protease-activating factors"/>
    <property type="match status" value="2"/>
</dbReference>
<dbReference type="Pfam" id="PF23622">
    <property type="entry name" value="LRR_At1g61320_AtMIF1"/>
    <property type="match status" value="1"/>
</dbReference>
<dbReference type="Proteomes" id="UP001172457">
    <property type="component" value="Chromosome 4"/>
</dbReference>
<dbReference type="Pfam" id="PF01582">
    <property type="entry name" value="TIR"/>
    <property type="match status" value="2"/>
</dbReference>
<organism evidence="6 7">
    <name type="scientific">Centaurea solstitialis</name>
    <name type="common">yellow star-thistle</name>
    <dbReference type="NCBI Taxonomy" id="347529"/>
    <lineage>
        <taxon>Eukaryota</taxon>
        <taxon>Viridiplantae</taxon>
        <taxon>Streptophyta</taxon>
        <taxon>Embryophyta</taxon>
        <taxon>Tracheophyta</taxon>
        <taxon>Spermatophyta</taxon>
        <taxon>Magnoliopsida</taxon>
        <taxon>eudicotyledons</taxon>
        <taxon>Gunneridae</taxon>
        <taxon>Pentapetalae</taxon>
        <taxon>asterids</taxon>
        <taxon>campanulids</taxon>
        <taxon>Asterales</taxon>
        <taxon>Asteraceae</taxon>
        <taxon>Carduoideae</taxon>
        <taxon>Cardueae</taxon>
        <taxon>Centaureinae</taxon>
        <taxon>Centaurea</taxon>
    </lineage>
</organism>
<protein>
    <recommendedName>
        <fullName evidence="5">TIR domain-containing protein</fullName>
    </recommendedName>
</protein>
<evidence type="ECO:0000313" key="6">
    <source>
        <dbReference type="EMBL" id="KAJ9552411.1"/>
    </source>
</evidence>
<dbReference type="Pfam" id="PF23282">
    <property type="entry name" value="WHD_ROQ1"/>
    <property type="match status" value="2"/>
</dbReference>
<dbReference type="InterPro" id="IPR042197">
    <property type="entry name" value="Apaf_helical"/>
</dbReference>
<dbReference type="GO" id="GO:0006952">
    <property type="term" value="P:defense response"/>
    <property type="evidence" value="ECO:0007669"/>
    <property type="project" value="UniProtKB-KW"/>
</dbReference>
<dbReference type="InterPro" id="IPR000157">
    <property type="entry name" value="TIR_dom"/>
</dbReference>
<evidence type="ECO:0000256" key="3">
    <source>
        <dbReference type="ARBA" id="ARBA00022821"/>
    </source>
</evidence>
<dbReference type="SMART" id="SM00369">
    <property type="entry name" value="LRR_TYP"/>
    <property type="match status" value="5"/>
</dbReference>
<dbReference type="InterPro" id="IPR003591">
    <property type="entry name" value="Leu-rich_rpt_typical-subtyp"/>
</dbReference>
<gene>
    <name evidence="6" type="ORF">OSB04_016456</name>
</gene>
<keyword evidence="1" id="KW-0433">Leucine-rich repeat</keyword>
<dbReference type="PROSITE" id="PS50104">
    <property type="entry name" value="TIR"/>
    <property type="match status" value="2"/>
</dbReference>
<dbReference type="InterPro" id="IPR058192">
    <property type="entry name" value="WHD_ROQ1-like"/>
</dbReference>